<protein>
    <submittedName>
        <fullName evidence="2">Putative transposase</fullName>
    </submittedName>
</protein>
<evidence type="ECO:0000256" key="1">
    <source>
        <dbReference type="SAM" id="MobiDB-lite"/>
    </source>
</evidence>
<evidence type="ECO:0000313" key="2">
    <source>
        <dbReference type="EMBL" id="EMA09311.1"/>
    </source>
</evidence>
<keyword evidence="3" id="KW-1185">Reference proteome</keyword>
<dbReference type="AlphaFoldDB" id="M0JJW7"/>
<accession>M0JJW7</accession>
<dbReference type="EMBL" id="AOLR01000047">
    <property type="protein sequence ID" value="EMA09311.1"/>
    <property type="molecule type" value="Genomic_DNA"/>
</dbReference>
<evidence type="ECO:0000313" key="3">
    <source>
        <dbReference type="Proteomes" id="UP000011659"/>
    </source>
</evidence>
<name>M0JJW7_9EURY</name>
<sequence>MERESDVMSSPLFGFMKQVASLAQKLTDAVLMELSDPAGNGFAGWKHAVLLYLRERMSAEYKEIIDWAEEMERVRVVLNLQRGEFPAHSTLFDILPALNSSCRIRFTSKQPGRCLLQNRSECDSSPSCEARSQRGSAAGRAPPGFTPHPSRRFL</sequence>
<feature type="region of interest" description="Disordered" evidence="1">
    <location>
        <begin position="121"/>
        <end position="154"/>
    </location>
</feature>
<proteinExistence type="predicted"/>
<organism evidence="2 3">
    <name type="scientific">Haloarcula marismortui ATCC 33800</name>
    <dbReference type="NCBI Taxonomy" id="662476"/>
    <lineage>
        <taxon>Archaea</taxon>
        <taxon>Methanobacteriati</taxon>
        <taxon>Methanobacteriota</taxon>
        <taxon>Stenosarchaea group</taxon>
        <taxon>Halobacteria</taxon>
        <taxon>Halobacteriales</taxon>
        <taxon>Haloarculaceae</taxon>
        <taxon>Haloarcula</taxon>
    </lineage>
</organism>
<reference evidence="2 3" key="1">
    <citation type="journal article" date="2014" name="PLoS Genet.">
        <title>Phylogenetically driven sequencing of extremely halophilic archaea reveals strategies for static and dynamic osmo-response.</title>
        <authorList>
            <person name="Becker E.A."/>
            <person name="Seitzer P.M."/>
            <person name="Tritt A."/>
            <person name="Larsen D."/>
            <person name="Krusor M."/>
            <person name="Yao A.I."/>
            <person name="Wu D."/>
            <person name="Madern D."/>
            <person name="Eisen J.A."/>
            <person name="Darling A.E."/>
            <person name="Facciotti M.T."/>
        </authorList>
    </citation>
    <scope>NUCLEOTIDE SEQUENCE [LARGE SCALE GENOMIC DNA]</scope>
    <source>
        <strain evidence="2 3">ATCC 33800</strain>
    </source>
</reference>
<gene>
    <name evidence="2" type="ORF">C436_19253</name>
</gene>
<comment type="caution">
    <text evidence="2">The sequence shown here is derived from an EMBL/GenBank/DDBJ whole genome shotgun (WGS) entry which is preliminary data.</text>
</comment>
<dbReference type="Proteomes" id="UP000011659">
    <property type="component" value="Unassembled WGS sequence"/>
</dbReference>